<proteinExistence type="predicted"/>
<dbReference type="EMBL" id="JAYESG010000014">
    <property type="protein sequence ID" value="MEA3520149.1"/>
    <property type="molecule type" value="Genomic_DNA"/>
</dbReference>
<gene>
    <name evidence="1" type="ORF">U8465_24095</name>
</gene>
<evidence type="ECO:0000313" key="1">
    <source>
        <dbReference type="EMBL" id="MEA3520149.1"/>
    </source>
</evidence>
<name>A0ACC6N3A2_9HYPH</name>
<accession>A0ACC6N3A2</accession>
<dbReference type="Proteomes" id="UP001304050">
    <property type="component" value="Unassembled WGS sequence"/>
</dbReference>
<sequence>MKKTLVAATLSTMAFADAPAARPENITVSPVGAAPSVLADPKNFTGNVVVDMLLPGSLSTPASSGLVTFAPGARTAWHSHPLGQMLIVTAGKGWVQQEGQERQEIRQGETVWIPAGMKHWHGATAQNAMSHHAITYIQDGKNAEWMELVSDEQYLD</sequence>
<comment type="caution">
    <text evidence="1">The sequence shown here is derived from an EMBL/GenBank/DDBJ whole genome shotgun (WGS) entry which is preliminary data.</text>
</comment>
<protein>
    <submittedName>
        <fullName evidence="1">Cupin domain-containing protein</fullName>
    </submittedName>
</protein>
<evidence type="ECO:0000313" key="2">
    <source>
        <dbReference type="Proteomes" id="UP001304050"/>
    </source>
</evidence>
<keyword evidence="2" id="KW-1185">Reference proteome</keyword>
<reference evidence="1" key="1">
    <citation type="submission" date="2023-12" db="EMBL/GenBank/DDBJ databases">
        <title>Diversity of Rhizobium in root nodule of phaseolus vulgaris.</title>
        <authorList>
            <person name="Wang H."/>
        </authorList>
    </citation>
    <scope>NUCLEOTIDE SEQUENCE</scope>
    <source>
        <strain evidence="1">MJ31</strain>
    </source>
</reference>
<organism evidence="1 2">
    <name type="scientific">Rhizobium mulingense</name>
    <dbReference type="NCBI Taxonomy" id="3031128"/>
    <lineage>
        <taxon>Bacteria</taxon>
        <taxon>Pseudomonadati</taxon>
        <taxon>Pseudomonadota</taxon>
        <taxon>Alphaproteobacteria</taxon>
        <taxon>Hyphomicrobiales</taxon>
        <taxon>Rhizobiaceae</taxon>
        <taxon>Rhizobium/Agrobacterium group</taxon>
        <taxon>Rhizobium</taxon>
    </lineage>
</organism>